<organism evidence="1 2">
    <name type="scientific">Hymenobacter artigasi</name>
    <dbReference type="NCBI Taxonomy" id="2719616"/>
    <lineage>
        <taxon>Bacteria</taxon>
        <taxon>Pseudomonadati</taxon>
        <taxon>Bacteroidota</taxon>
        <taxon>Cytophagia</taxon>
        <taxon>Cytophagales</taxon>
        <taxon>Hymenobacteraceae</taxon>
        <taxon>Hymenobacter</taxon>
    </lineage>
</organism>
<dbReference type="EMBL" id="JAAVTK010000003">
    <property type="protein sequence ID" value="NKI88928.1"/>
    <property type="molecule type" value="Genomic_DNA"/>
</dbReference>
<dbReference type="Proteomes" id="UP000717634">
    <property type="component" value="Unassembled WGS sequence"/>
</dbReference>
<accession>A0ABX1HJL1</accession>
<protein>
    <recommendedName>
        <fullName evidence="3">DUF5683 domain-containing protein</fullName>
    </recommendedName>
</protein>
<name>A0ABX1HJL1_9BACT</name>
<keyword evidence="2" id="KW-1185">Reference proteome</keyword>
<comment type="caution">
    <text evidence="1">The sequence shown here is derived from an EMBL/GenBank/DDBJ whole genome shotgun (WGS) entry which is preliminary data.</text>
</comment>
<evidence type="ECO:0008006" key="3">
    <source>
        <dbReference type="Google" id="ProtNLM"/>
    </source>
</evidence>
<evidence type="ECO:0000313" key="1">
    <source>
        <dbReference type="EMBL" id="NKI88928.1"/>
    </source>
</evidence>
<evidence type="ECO:0000313" key="2">
    <source>
        <dbReference type="Proteomes" id="UP000717634"/>
    </source>
</evidence>
<sequence length="173" mass="19012">MAQQTPGSVRLLPEDEARGLGGPQHNFDFLAPGASGDNYQTAGFFGQKLRPYLTGNTAALAHLNEYRRQKTFFLIDRLVAVGSFSLYGEQILGNGDRQYFNSTQQIAVGVFVTSLLATVFINRNTNSHLQRAVKSYNNDVVHGGIWQRLQPAAMGFAAAPTGQPLLSLRWALR</sequence>
<gene>
    <name evidence="1" type="ORF">HBN54_001521</name>
</gene>
<reference evidence="1 2" key="1">
    <citation type="submission" date="2020-03" db="EMBL/GenBank/DDBJ databases">
        <title>Genomic Encyclopedia of Type Strains, Phase IV (KMG-V): Genome sequencing to study the core and pangenomes of soil and plant-associated prokaryotes.</title>
        <authorList>
            <person name="Whitman W."/>
        </authorList>
    </citation>
    <scope>NUCLEOTIDE SEQUENCE [LARGE SCALE GENOMIC DNA]</scope>
    <source>
        <strain evidence="1 2">1B</strain>
    </source>
</reference>
<proteinExistence type="predicted"/>
<dbReference type="RefSeq" id="WP_168672568.1">
    <property type="nucleotide sequence ID" value="NZ_JAAVTK010000003.1"/>
</dbReference>